<proteinExistence type="predicted"/>
<evidence type="ECO:0000313" key="2">
    <source>
        <dbReference type="Proteomes" id="UP000006868"/>
    </source>
</evidence>
<organism evidence="1 2">
    <name type="scientific">Paenibacillus polymyxa (strain SC2)</name>
    <name type="common">Bacillus polymyxa</name>
    <dbReference type="NCBI Taxonomy" id="886882"/>
    <lineage>
        <taxon>Bacteria</taxon>
        <taxon>Bacillati</taxon>
        <taxon>Bacillota</taxon>
        <taxon>Bacilli</taxon>
        <taxon>Bacillales</taxon>
        <taxon>Paenibacillaceae</taxon>
        <taxon>Paenibacillus</taxon>
    </lineage>
</organism>
<sequence>MYFGFDVYYVVDHSNRWILFFDFSDSCFDYSYLLVGYFDVWVRTIYAQAIFILEKLVEN</sequence>
<dbReference type="Proteomes" id="UP000006868">
    <property type="component" value="Plasmid pSC2"/>
</dbReference>
<protein>
    <submittedName>
        <fullName evidence="1">Uncharacterized protein</fullName>
    </submittedName>
</protein>
<geneLocation type="plasmid" evidence="1 2">
    <name>pSC2</name>
</geneLocation>
<gene>
    <name evidence="1" type="ORF">PPSC2_28525</name>
</gene>
<dbReference type="EMBL" id="CP002214">
    <property type="protein sequence ID" value="ADO59929.2"/>
    <property type="molecule type" value="Genomic_DNA"/>
</dbReference>
<dbReference type="AlphaFoldDB" id="E3EL97"/>
<dbReference type="PATRIC" id="fig|886882.15.peg.6053"/>
<dbReference type="KEGG" id="ppm:PPSC2_28525"/>
<accession>E3EL97</accession>
<reference evidence="1 2" key="1">
    <citation type="journal article" date="2011" name="J. Bacteriol.">
        <title>Complete genome sequence of Paenibacillus polymyxa SC2, a strain of plant growth-promoting Rhizobacterium with broad-spectrum antimicrobial activity.</title>
        <authorList>
            <person name="Ma M."/>
            <person name="Wang C."/>
            <person name="Ding Y."/>
            <person name="Li L."/>
            <person name="Shen D."/>
            <person name="Jiang X."/>
            <person name="Guan D."/>
            <person name="Cao F."/>
            <person name="Chen H."/>
            <person name="Feng R."/>
            <person name="Wang X."/>
            <person name="Ge Y."/>
            <person name="Yao L."/>
            <person name="Bing X."/>
            <person name="Yang X."/>
            <person name="Li J."/>
            <person name="Du B."/>
        </authorList>
    </citation>
    <scope>NUCLEOTIDE SEQUENCE [LARGE SCALE GENOMIC DNA]</scope>
    <source>
        <strain evidence="1 2">SC2</strain>
        <plasmid evidence="2">pSC2</plasmid>
    </source>
</reference>
<name>E3EL97_PAEPS</name>
<evidence type="ECO:0000313" key="1">
    <source>
        <dbReference type="EMBL" id="ADO59929.2"/>
    </source>
</evidence>
<dbReference type="HOGENOM" id="CLU_2956323_0_0_9"/>
<keyword evidence="1" id="KW-0614">Plasmid</keyword>